<reference evidence="2" key="1">
    <citation type="journal article" date="2013" name="Nature">
        <title>Draft genome of the wheat A-genome progenitor Triticum urartu.</title>
        <authorList>
            <person name="Ling H.Q."/>
            <person name="Zhao S."/>
            <person name="Liu D."/>
            <person name="Wang J."/>
            <person name="Sun H."/>
            <person name="Zhang C."/>
            <person name="Fan H."/>
            <person name="Li D."/>
            <person name="Dong L."/>
            <person name="Tao Y."/>
            <person name="Gao C."/>
            <person name="Wu H."/>
            <person name="Li Y."/>
            <person name="Cui Y."/>
            <person name="Guo X."/>
            <person name="Zheng S."/>
            <person name="Wang B."/>
            <person name="Yu K."/>
            <person name="Liang Q."/>
            <person name="Yang W."/>
            <person name="Lou X."/>
            <person name="Chen J."/>
            <person name="Feng M."/>
            <person name="Jian J."/>
            <person name="Zhang X."/>
            <person name="Luo G."/>
            <person name="Jiang Y."/>
            <person name="Liu J."/>
            <person name="Wang Z."/>
            <person name="Sha Y."/>
            <person name="Zhang B."/>
            <person name="Wu H."/>
            <person name="Tang D."/>
            <person name="Shen Q."/>
            <person name="Xue P."/>
            <person name="Zou S."/>
            <person name="Wang X."/>
            <person name="Liu X."/>
            <person name="Wang F."/>
            <person name="Yang Y."/>
            <person name="An X."/>
            <person name="Dong Z."/>
            <person name="Zhang K."/>
            <person name="Zhang X."/>
            <person name="Luo M.C."/>
            <person name="Dvorak J."/>
            <person name="Tong Y."/>
            <person name="Wang J."/>
            <person name="Yang H."/>
            <person name="Li Z."/>
            <person name="Wang D."/>
            <person name="Zhang A."/>
            <person name="Wang J."/>
        </authorList>
    </citation>
    <scope>NUCLEOTIDE SEQUENCE</scope>
</reference>
<gene>
    <name evidence="2" type="ORF">TRIUR3_14836</name>
</gene>
<feature type="compositionally biased region" description="Basic and acidic residues" evidence="1">
    <location>
        <begin position="15"/>
        <end position="24"/>
    </location>
</feature>
<evidence type="ECO:0000313" key="2">
    <source>
        <dbReference type="EMBL" id="EMS51050.1"/>
    </source>
</evidence>
<organism evidence="2">
    <name type="scientific">Triticum urartu</name>
    <name type="common">Red wild einkorn</name>
    <name type="synonym">Crithodium urartu</name>
    <dbReference type="NCBI Taxonomy" id="4572"/>
    <lineage>
        <taxon>Eukaryota</taxon>
        <taxon>Viridiplantae</taxon>
        <taxon>Streptophyta</taxon>
        <taxon>Embryophyta</taxon>
        <taxon>Tracheophyta</taxon>
        <taxon>Spermatophyta</taxon>
        <taxon>Magnoliopsida</taxon>
        <taxon>Liliopsida</taxon>
        <taxon>Poales</taxon>
        <taxon>Poaceae</taxon>
        <taxon>BOP clade</taxon>
        <taxon>Pooideae</taxon>
        <taxon>Triticodae</taxon>
        <taxon>Triticeae</taxon>
        <taxon>Triticinae</taxon>
        <taxon>Triticum</taxon>
    </lineage>
</organism>
<protein>
    <submittedName>
        <fullName evidence="2">Uncharacterized protein</fullName>
    </submittedName>
</protein>
<name>M7ZFA9_TRIUA</name>
<proteinExistence type="predicted"/>
<evidence type="ECO:0000256" key="1">
    <source>
        <dbReference type="SAM" id="MobiDB-lite"/>
    </source>
</evidence>
<feature type="region of interest" description="Disordered" evidence="1">
    <location>
        <begin position="1"/>
        <end position="64"/>
    </location>
</feature>
<dbReference type="EMBL" id="KD224548">
    <property type="protein sequence ID" value="EMS51050.1"/>
    <property type="molecule type" value="Genomic_DNA"/>
</dbReference>
<dbReference type="AlphaFoldDB" id="M7ZFA9"/>
<sequence length="64" mass="7198">MRPEAATTRANEGYAEAKARHTQSDTDEVDTTRPGTDEEKATHLSELMRPDIFIMDIDKPEGYS</sequence>
<accession>M7ZFA9</accession>
<feature type="compositionally biased region" description="Basic and acidic residues" evidence="1">
    <location>
        <begin position="35"/>
        <end position="49"/>
    </location>
</feature>